<reference evidence="2" key="1">
    <citation type="submission" date="2017-06" db="EMBL/GenBank/DDBJ databases">
        <authorList>
            <person name="Varghese N."/>
            <person name="Submissions S."/>
        </authorList>
    </citation>
    <scope>NUCLEOTIDE SEQUENCE [LARGE SCALE GENOMIC DNA]</scope>
    <source>
        <strain evidence="2">DSM 27993</strain>
    </source>
</reference>
<dbReference type="SUPFAM" id="SSF51445">
    <property type="entry name" value="(Trans)glycosidases"/>
    <property type="match status" value="1"/>
</dbReference>
<evidence type="ECO:0000313" key="1">
    <source>
        <dbReference type="EMBL" id="SNR74826.1"/>
    </source>
</evidence>
<dbReference type="OrthoDB" id="5179925at2"/>
<dbReference type="Gene3D" id="3.20.20.80">
    <property type="entry name" value="Glycosidases"/>
    <property type="match status" value="1"/>
</dbReference>
<evidence type="ECO:0008006" key="3">
    <source>
        <dbReference type="Google" id="ProtNLM"/>
    </source>
</evidence>
<organism evidence="1 2">
    <name type="scientific">Lutibacter flavus</name>
    <dbReference type="NCBI Taxonomy" id="691689"/>
    <lineage>
        <taxon>Bacteria</taxon>
        <taxon>Pseudomonadati</taxon>
        <taxon>Bacteroidota</taxon>
        <taxon>Flavobacteriia</taxon>
        <taxon>Flavobacteriales</taxon>
        <taxon>Flavobacteriaceae</taxon>
        <taxon>Lutibacter</taxon>
    </lineage>
</organism>
<name>A0A238YU58_9FLAO</name>
<sequence>MKYFILIFTLSTLICFNTLNSKGEQVSSSKEAHLFEKPKVKAFLLHMAHYDPSWNIRKESEPPFSLEVGLAILNNMKESGFNTVILDIADGVIYNSHPELTRNYSVPMDDLKQFADRARELGIDFIPKLNFSRSGRNLHDKWLYPHWDELNFVSKRDDYRKVALEVMDEIINVCKPNNYFHIGMDEDHHRSLTQYVETIKFFHDYLKNKGLQTIVWNDTAYENRDVIAQVHADKMKAAEPDLPKDITHVVWDYDLVHRDLVQRLTNFGFEVWVAPGDNLERIEKWDEVMKNEGGDGFLFTKWIKCSDENREILLSHIDRFKFIK</sequence>
<protein>
    <recommendedName>
        <fullName evidence="3">Beta-N-acetylhexosaminidase</fullName>
    </recommendedName>
</protein>
<proteinExistence type="predicted"/>
<dbReference type="RefSeq" id="WP_141107316.1">
    <property type="nucleotide sequence ID" value="NZ_FZNX01000005.1"/>
</dbReference>
<dbReference type="AlphaFoldDB" id="A0A238YU58"/>
<dbReference type="InterPro" id="IPR017853">
    <property type="entry name" value="GH"/>
</dbReference>
<gene>
    <name evidence="1" type="ORF">SAMN04488111_2837</name>
</gene>
<evidence type="ECO:0000313" key="2">
    <source>
        <dbReference type="Proteomes" id="UP000198412"/>
    </source>
</evidence>
<dbReference type="Proteomes" id="UP000198412">
    <property type="component" value="Unassembled WGS sequence"/>
</dbReference>
<accession>A0A238YU58</accession>
<dbReference type="EMBL" id="FZNX01000005">
    <property type="protein sequence ID" value="SNR74826.1"/>
    <property type="molecule type" value="Genomic_DNA"/>
</dbReference>
<keyword evidence="2" id="KW-1185">Reference proteome</keyword>